<dbReference type="PANTHER" id="PTHR39624:SF2">
    <property type="entry name" value="OSMC-LIKE PROTEIN"/>
    <property type="match status" value="1"/>
</dbReference>
<evidence type="ECO:0000313" key="1">
    <source>
        <dbReference type="EMBL" id="TDG35485.1"/>
    </source>
</evidence>
<reference evidence="1 2" key="1">
    <citation type="submission" date="2019-02" db="EMBL/GenBank/DDBJ databases">
        <title>Pedobacter sp. nov., a novel speices isolated from soil of pinguins habitat in Antarcitica.</title>
        <authorList>
            <person name="He R.-H."/>
        </authorList>
    </citation>
    <scope>NUCLEOTIDE SEQUENCE [LARGE SCALE GENOMIC DNA]</scope>
    <source>
        <strain evidence="1 2">E01020</strain>
    </source>
</reference>
<protein>
    <submittedName>
        <fullName evidence="1">OsmC family peroxiredoxin</fullName>
    </submittedName>
</protein>
<organism evidence="1 2">
    <name type="scientific">Pedobacter changchengzhani</name>
    <dbReference type="NCBI Taxonomy" id="2529274"/>
    <lineage>
        <taxon>Bacteria</taxon>
        <taxon>Pseudomonadati</taxon>
        <taxon>Bacteroidota</taxon>
        <taxon>Sphingobacteriia</taxon>
        <taxon>Sphingobacteriales</taxon>
        <taxon>Sphingobacteriaceae</taxon>
        <taxon>Pedobacter</taxon>
    </lineage>
</organism>
<dbReference type="Proteomes" id="UP000295668">
    <property type="component" value="Unassembled WGS sequence"/>
</dbReference>
<dbReference type="InterPro" id="IPR015946">
    <property type="entry name" value="KH_dom-like_a/b"/>
</dbReference>
<dbReference type="InterPro" id="IPR003718">
    <property type="entry name" value="OsmC/Ohr_fam"/>
</dbReference>
<dbReference type="AlphaFoldDB" id="A0A4R5MJV5"/>
<dbReference type="OrthoDB" id="9791538at2"/>
<dbReference type="EMBL" id="SJCY01000009">
    <property type="protein sequence ID" value="TDG35485.1"/>
    <property type="molecule type" value="Genomic_DNA"/>
</dbReference>
<proteinExistence type="predicted"/>
<evidence type="ECO:0000313" key="2">
    <source>
        <dbReference type="Proteomes" id="UP000295668"/>
    </source>
</evidence>
<dbReference type="PANTHER" id="PTHR39624">
    <property type="entry name" value="PROTEIN INVOLVED IN RIMO-MEDIATED BETA-METHYLTHIOLATION OF RIBOSOMAL PROTEIN S12 YCAO"/>
    <property type="match status" value="1"/>
</dbReference>
<gene>
    <name evidence="1" type="ORF">EZJ43_12725</name>
</gene>
<dbReference type="SUPFAM" id="SSF82784">
    <property type="entry name" value="OsmC-like"/>
    <property type="match status" value="1"/>
</dbReference>
<accession>A0A4R5MJV5</accession>
<dbReference type="Pfam" id="PF02566">
    <property type="entry name" value="OsmC"/>
    <property type="match status" value="1"/>
</dbReference>
<dbReference type="Gene3D" id="3.30.300.20">
    <property type="match status" value="1"/>
</dbReference>
<dbReference type="InterPro" id="IPR036102">
    <property type="entry name" value="OsmC/Ohrsf"/>
</dbReference>
<sequence>MLNVNNLNTNRMIQATINKQHYVCNASNGKHNIVIDEPVDLGGADSGLTPKEILMSALASCVAITLRMYIDRKGWTIEKIEVKVTMGVENAEDVFFEEITCTGSVTDDQKRRLEEIASKCPVSKILSKGNEVRTKVL</sequence>
<comment type="caution">
    <text evidence="1">The sequence shown here is derived from an EMBL/GenBank/DDBJ whole genome shotgun (WGS) entry which is preliminary data.</text>
</comment>
<name>A0A4R5MJV5_9SPHI</name>
<keyword evidence="2" id="KW-1185">Reference proteome</keyword>